<dbReference type="GO" id="GO:0000723">
    <property type="term" value="P:telomere maintenance"/>
    <property type="evidence" value="ECO:0007669"/>
    <property type="project" value="InterPro"/>
</dbReference>
<dbReference type="Pfam" id="PF14214">
    <property type="entry name" value="Helitron_like_N"/>
    <property type="match status" value="1"/>
</dbReference>
<dbReference type="InterPro" id="IPR049163">
    <property type="entry name" value="Pif1-like_2B_dom"/>
</dbReference>
<feature type="region of interest" description="Disordered" evidence="2">
    <location>
        <begin position="118"/>
        <end position="156"/>
    </location>
</feature>
<feature type="domain" description="DNA helicase Pif1-like 2B" evidence="5">
    <location>
        <begin position="1310"/>
        <end position="1356"/>
    </location>
</feature>
<dbReference type="PANTHER" id="PTHR10492">
    <property type="match status" value="1"/>
</dbReference>
<dbReference type="PANTHER" id="PTHR10492:SF101">
    <property type="entry name" value="ATP-DEPENDENT DNA HELICASE"/>
    <property type="match status" value="1"/>
</dbReference>
<dbReference type="Pfam" id="PF05970">
    <property type="entry name" value="PIF1"/>
    <property type="match status" value="1"/>
</dbReference>
<dbReference type="HOGENOM" id="CLU_001324_0_0_1"/>
<name>A0A0D3B8N6_BRAOL</name>
<feature type="domain" description="DNA helicase Pif1-like DEAD-box helicase" evidence="3">
    <location>
        <begin position="994"/>
        <end position="1214"/>
    </location>
</feature>
<feature type="compositionally biased region" description="Acidic residues" evidence="2">
    <location>
        <begin position="180"/>
        <end position="192"/>
    </location>
</feature>
<dbReference type="SUPFAM" id="SSF52540">
    <property type="entry name" value="P-loop containing nucleoside triphosphate hydrolases"/>
    <property type="match status" value="2"/>
</dbReference>
<dbReference type="GO" id="GO:0043139">
    <property type="term" value="F:5'-3' DNA helicase activity"/>
    <property type="evidence" value="ECO:0007669"/>
    <property type="project" value="UniProtKB-EC"/>
</dbReference>
<evidence type="ECO:0000259" key="5">
    <source>
        <dbReference type="Pfam" id="PF21530"/>
    </source>
</evidence>
<keyword evidence="1" id="KW-0547">Nucleotide-binding</keyword>
<reference evidence="6" key="2">
    <citation type="submission" date="2015-03" db="UniProtKB">
        <authorList>
            <consortium name="EnsemblPlants"/>
        </authorList>
    </citation>
    <scope>IDENTIFICATION</scope>
</reference>
<comment type="cofactor">
    <cofactor evidence="1">
        <name>Mg(2+)</name>
        <dbReference type="ChEBI" id="CHEBI:18420"/>
    </cofactor>
</comment>
<keyword evidence="1" id="KW-0233">DNA recombination</keyword>
<reference evidence="6 7" key="1">
    <citation type="journal article" date="2014" name="Genome Biol.">
        <title>Transcriptome and methylome profiling reveals relics of genome dominance in the mesopolyploid Brassica oleracea.</title>
        <authorList>
            <person name="Parkin I.A."/>
            <person name="Koh C."/>
            <person name="Tang H."/>
            <person name="Robinson S.J."/>
            <person name="Kagale S."/>
            <person name="Clarke W.E."/>
            <person name="Town C.D."/>
            <person name="Nixon J."/>
            <person name="Krishnakumar V."/>
            <person name="Bidwell S.L."/>
            <person name="Denoeud F."/>
            <person name="Belcram H."/>
            <person name="Links M.G."/>
            <person name="Just J."/>
            <person name="Clarke C."/>
            <person name="Bender T."/>
            <person name="Huebert T."/>
            <person name="Mason A.S."/>
            <person name="Pires J.C."/>
            <person name="Barker G."/>
            <person name="Moore J."/>
            <person name="Walley P.G."/>
            <person name="Manoli S."/>
            <person name="Batley J."/>
            <person name="Edwards D."/>
            <person name="Nelson M.N."/>
            <person name="Wang X."/>
            <person name="Paterson A.H."/>
            <person name="King G."/>
            <person name="Bancroft I."/>
            <person name="Chalhoub B."/>
            <person name="Sharpe A.G."/>
        </authorList>
    </citation>
    <scope>NUCLEOTIDE SEQUENCE</scope>
    <source>
        <strain evidence="6 7">cv. TO1000</strain>
    </source>
</reference>
<keyword evidence="1" id="KW-0347">Helicase</keyword>
<feature type="domain" description="Helitron helicase-like" evidence="4">
    <location>
        <begin position="382"/>
        <end position="564"/>
    </location>
</feature>
<evidence type="ECO:0000256" key="2">
    <source>
        <dbReference type="SAM" id="MobiDB-lite"/>
    </source>
</evidence>
<dbReference type="EC" id="5.6.2.3" evidence="1"/>
<dbReference type="Proteomes" id="UP000032141">
    <property type="component" value="Chromosome C3"/>
</dbReference>
<sequence length="1475" mass="167407">MDKHQRRDTSHDTDVCSPTSALSIPVRSIFDRFFNDVLNSPRSPFTPVTSLNLSVGDMGKENCPSTEMAKRHTYSQPKSTNQSCKSGLTTVRHADSIDPRKRSRTVFNDITNISLEQGNGTQVINKRPKKVNDNMRRSNPSPGETADKEEESEEDDSFAIEGSHYVNEDQYFDCITPENTDSESEVDSETENYDDHNVKKTEAERKHSVLSRMEALLQMAFTGRNSCAKQTSCKELGYIDDGDPTYTCSNCGAIMWFGELNPYVKEFRSARDRFREHPEETFHMRIVSDQFKDGRTYNTPTASEIAALIPEDFNLDMDKRDIVLQKHSGKLMRISEIHAAYLALQYPLIFIYGEVGYRLGINKGVTEATKKQKRQTISMRQFFAFRLHERKNESHTLLLSRRLFQQFLVDAYTTIESNRLRYLKFNQASLRSDSFDSLKESASAGATDMHEQGREYVIPATFTGGPRYMKNNYLDAMAICKHFGFPDLFITFTCNPKWPEITRYLNERKLTSEDRPEIISRMFKIKLDSLMDALTKKNLLGKTVASMYTIEFQKRGLPHAHILLFMHPTCKFPTTDDIDKIITAEIPNKDTEPDLYGVIKDMMIHGPCGHANRNAPCMENGTCSKLYPKSYAEKTMVTKEGFPVYRRQEQSDNFVMKNGVKCDNRFVIPYNKKLSLLYRAHINVEWCNQTGSIKYLFKYINKGSDRVTVVVEPSGCGESNGVSNGEANVEKKKNEFQDFFDCSFMANFCIPNTLSIYISLEASIPSSWKTDFDEFARTLTYAQIPNFYTYDKTKKKFSKRKKGFSIGRINYAPRNPENSYYLRVLLNVVRGPTCYDDMKTFNTVLYPSYKEACFARGLLDDDEEYIQDIRRRSFDGFASSLRHVFVMMLLSGSLSTPEDVWEKTWECLAEDIEHNRRLLPNRPGLILSDDDKKQFALQEIEKIMRRNGSSLSQYESMPKLNRSSNHDSNVLIVDERNYNRGELIATLDSDLGKMTAEQRKVFNEITDAVKEDKGGMFFVYGFGGTGKTFIWKLLSAAIRSRGDIVLNVALSGIASLLLPGGRTAHSRFGIPLSPDEFSTCTMTHGTDQANLVKEASLIIWDEAPMMSKHCFEALDRSLKDIVGSKTKKPFGGKVVVFGSDFRQILPVIYGGSRADIVLASLNSSYLWEHCKVLKLTKNMRLLSVGLTPEEATDIKDFYEWILDVGDGKLSEPNDGEALIDIPEEFLILDTNEPIEAISKAVYGESSLLQGNKNPKFFQERAILCPTNEDVNTINEYMLDKHDGEEKIYLSSDSIDPSDVRSVNDEGLGPDFLNSIKVSGLPNHSIRLKIGCPVMVLRNIAPTEGLMNGTRLVITELMPFMVGAKILTGEKVVDTVYIPRLLITPSDTKLPFKMRRRQLPLAMAFAITINKSQGQSLSEVGIYLPRPVFSHGQLYVAISRVTSKKGLKILIVDKDGKPQRKTMNVVFKEVFNNLGD</sequence>
<dbReference type="CDD" id="cd18809">
    <property type="entry name" value="SF1_C_RecD"/>
    <property type="match status" value="1"/>
</dbReference>
<dbReference type="InterPro" id="IPR025476">
    <property type="entry name" value="Helitron_helicase-like"/>
</dbReference>
<accession>A0A0D3B8N6</accession>
<dbReference type="FunFam" id="3.40.50.300:FF:002884">
    <property type="entry name" value="ATP-dependent DNA helicase"/>
    <property type="match status" value="1"/>
</dbReference>
<keyword evidence="1" id="KW-0378">Hydrolase</keyword>
<evidence type="ECO:0000313" key="7">
    <source>
        <dbReference type="Proteomes" id="UP000032141"/>
    </source>
</evidence>
<comment type="catalytic activity">
    <reaction evidence="1">
        <text>ATP + H2O = ADP + phosphate + H(+)</text>
        <dbReference type="Rhea" id="RHEA:13065"/>
        <dbReference type="ChEBI" id="CHEBI:15377"/>
        <dbReference type="ChEBI" id="CHEBI:15378"/>
        <dbReference type="ChEBI" id="CHEBI:30616"/>
        <dbReference type="ChEBI" id="CHEBI:43474"/>
        <dbReference type="ChEBI" id="CHEBI:456216"/>
        <dbReference type="EC" id="5.6.2.3"/>
    </reaction>
</comment>
<evidence type="ECO:0000259" key="3">
    <source>
        <dbReference type="Pfam" id="PF05970"/>
    </source>
</evidence>
<dbReference type="Gene3D" id="3.40.50.300">
    <property type="entry name" value="P-loop containing nucleotide triphosphate hydrolases"/>
    <property type="match status" value="1"/>
</dbReference>
<keyword evidence="1" id="KW-0234">DNA repair</keyword>
<feature type="compositionally biased region" description="Acidic residues" evidence="2">
    <location>
        <begin position="147"/>
        <end position="156"/>
    </location>
</feature>
<dbReference type="EnsemblPlants" id="Bo3g051040.1">
    <property type="protein sequence ID" value="Bo3g051040.1"/>
    <property type="gene ID" value="Bo3g051040"/>
</dbReference>
<keyword evidence="1" id="KW-0067">ATP-binding</keyword>
<organism evidence="6 7">
    <name type="scientific">Brassica oleracea var. oleracea</name>
    <dbReference type="NCBI Taxonomy" id="109376"/>
    <lineage>
        <taxon>Eukaryota</taxon>
        <taxon>Viridiplantae</taxon>
        <taxon>Streptophyta</taxon>
        <taxon>Embryophyta</taxon>
        <taxon>Tracheophyta</taxon>
        <taxon>Spermatophyta</taxon>
        <taxon>Magnoliopsida</taxon>
        <taxon>eudicotyledons</taxon>
        <taxon>Gunneridae</taxon>
        <taxon>Pentapetalae</taxon>
        <taxon>rosids</taxon>
        <taxon>malvids</taxon>
        <taxon>Brassicales</taxon>
        <taxon>Brassicaceae</taxon>
        <taxon>Brassiceae</taxon>
        <taxon>Brassica</taxon>
    </lineage>
</organism>
<dbReference type="GO" id="GO:0006310">
    <property type="term" value="P:DNA recombination"/>
    <property type="evidence" value="ECO:0007669"/>
    <property type="project" value="UniProtKB-KW"/>
</dbReference>
<dbReference type="Gramene" id="Bo3g051040.1">
    <property type="protein sequence ID" value="Bo3g051040.1"/>
    <property type="gene ID" value="Bo3g051040"/>
</dbReference>
<dbReference type="Pfam" id="PF21530">
    <property type="entry name" value="Pif1_2B_dom"/>
    <property type="match status" value="1"/>
</dbReference>
<feature type="region of interest" description="Disordered" evidence="2">
    <location>
        <begin position="177"/>
        <end position="198"/>
    </location>
</feature>
<dbReference type="GO" id="GO:0006281">
    <property type="term" value="P:DNA repair"/>
    <property type="evidence" value="ECO:0007669"/>
    <property type="project" value="UniProtKB-KW"/>
</dbReference>
<keyword evidence="7" id="KW-1185">Reference proteome</keyword>
<dbReference type="eggNOG" id="KOG0987">
    <property type="taxonomic scope" value="Eukaryota"/>
</dbReference>
<protein>
    <recommendedName>
        <fullName evidence="1">ATP-dependent DNA helicase</fullName>
        <ecNumber evidence="1">5.6.2.3</ecNumber>
    </recommendedName>
</protein>
<evidence type="ECO:0000313" key="6">
    <source>
        <dbReference type="EnsemblPlants" id="Bo3g051040.1"/>
    </source>
</evidence>
<comment type="similarity">
    <text evidence="1">Belongs to the helicase family.</text>
</comment>
<dbReference type="OMA" id="INAMRIQ"/>
<dbReference type="GO" id="GO:0005524">
    <property type="term" value="F:ATP binding"/>
    <property type="evidence" value="ECO:0007669"/>
    <property type="project" value="UniProtKB-KW"/>
</dbReference>
<keyword evidence="1" id="KW-0227">DNA damage</keyword>
<evidence type="ECO:0000259" key="4">
    <source>
        <dbReference type="Pfam" id="PF14214"/>
    </source>
</evidence>
<dbReference type="GO" id="GO:0016887">
    <property type="term" value="F:ATP hydrolysis activity"/>
    <property type="evidence" value="ECO:0007669"/>
    <property type="project" value="RHEA"/>
</dbReference>
<proteinExistence type="inferred from homology"/>
<evidence type="ECO:0000256" key="1">
    <source>
        <dbReference type="RuleBase" id="RU363044"/>
    </source>
</evidence>
<dbReference type="InterPro" id="IPR027417">
    <property type="entry name" value="P-loop_NTPase"/>
</dbReference>
<dbReference type="InterPro" id="IPR010285">
    <property type="entry name" value="DNA_helicase_pif1-like_DEAD"/>
</dbReference>